<gene>
    <name evidence="4" type="ordered locus">RGE_03980</name>
</gene>
<dbReference type="Gene3D" id="2.40.10.120">
    <property type="match status" value="1"/>
</dbReference>
<dbReference type="PANTHER" id="PTHR43343:SF3">
    <property type="entry name" value="PROTEASE DO-LIKE 8, CHLOROPLASTIC"/>
    <property type="match status" value="1"/>
</dbReference>
<dbReference type="PRINTS" id="PR00834">
    <property type="entry name" value="PROTEASES2C"/>
</dbReference>
<dbReference type="STRING" id="983917.RGE_03980"/>
<dbReference type="EC" id="3.4.21.-" evidence="4"/>
<dbReference type="Proteomes" id="UP000007883">
    <property type="component" value="Chromosome"/>
</dbReference>
<evidence type="ECO:0000256" key="2">
    <source>
        <dbReference type="ARBA" id="ARBA00022801"/>
    </source>
</evidence>
<accession>I0HL56</accession>
<dbReference type="SUPFAM" id="SSF50494">
    <property type="entry name" value="Trypsin-like serine proteases"/>
    <property type="match status" value="1"/>
</dbReference>
<dbReference type="InterPro" id="IPR009003">
    <property type="entry name" value="Peptidase_S1_PA"/>
</dbReference>
<feature type="region of interest" description="Disordered" evidence="3">
    <location>
        <begin position="1"/>
        <end position="35"/>
    </location>
</feature>
<reference evidence="4 5" key="1">
    <citation type="journal article" date="2012" name="J. Bacteriol.">
        <title>Complete genome sequence of phototrophic betaproteobacterium Rubrivivax gelatinosus IL144.</title>
        <authorList>
            <person name="Nagashima S."/>
            <person name="Kamimura A."/>
            <person name="Shimizu T."/>
            <person name="Nakamura-isaki S."/>
            <person name="Aono E."/>
            <person name="Sakamoto K."/>
            <person name="Ichikawa N."/>
            <person name="Nakazawa H."/>
            <person name="Sekine M."/>
            <person name="Yamazaki S."/>
            <person name="Fujita N."/>
            <person name="Shimada K."/>
            <person name="Hanada S."/>
            <person name="Nagashima K.V.P."/>
        </authorList>
    </citation>
    <scope>NUCLEOTIDE SEQUENCE [LARGE SCALE GENOMIC DNA]</scope>
    <source>
        <strain evidence="5">NBRC 100245 / IL144</strain>
    </source>
</reference>
<keyword evidence="1" id="KW-0645">Protease</keyword>
<feature type="compositionally biased region" description="Basic and acidic residues" evidence="3">
    <location>
        <begin position="10"/>
        <end position="35"/>
    </location>
</feature>
<dbReference type="KEGG" id="rge:RGE_03980"/>
<protein>
    <submittedName>
        <fullName evidence="4">Peptidase S1B family protein</fullName>
        <ecNumber evidence="4">3.4.21.-</ecNumber>
    </submittedName>
</protein>
<dbReference type="PATRIC" id="fig|983917.3.peg.391"/>
<dbReference type="InterPro" id="IPR001940">
    <property type="entry name" value="Peptidase_S1C"/>
</dbReference>
<sequence>MLCCPHRARPASDPDPRPVRPRESPRPKDGDLKPDTRRRAWLAAALLAFALPAQAGLPDVIASVKPGVVAVGTFNPLDSPRFSFRGSGFVVADGSYVITNQHVLPGANEVEQLSRLSVLVARGGRVSEARSAKIVGADRAHDLVLLKIEGPALPPLALADSDGAREGMSVALVGFPIAGALGYSPVTHRGIISAITAIALPASTSRQLDPRALQKLREGPFDIFQLDATAYPGNSGGPVLDAETGDVVAVVNMVLVRGTRENAIQFPSGISYAIPVRHVRELLAQTLPAPAEPTASAQTR</sequence>
<keyword evidence="5" id="KW-1185">Reference proteome</keyword>
<dbReference type="GO" id="GO:0004252">
    <property type="term" value="F:serine-type endopeptidase activity"/>
    <property type="evidence" value="ECO:0007669"/>
    <property type="project" value="InterPro"/>
</dbReference>
<keyword evidence="2 4" id="KW-0378">Hydrolase</keyword>
<dbReference type="Pfam" id="PF13365">
    <property type="entry name" value="Trypsin_2"/>
    <property type="match status" value="1"/>
</dbReference>
<dbReference type="EMBL" id="AP012320">
    <property type="protein sequence ID" value="BAL93743.1"/>
    <property type="molecule type" value="Genomic_DNA"/>
</dbReference>
<dbReference type="AlphaFoldDB" id="I0HL56"/>
<dbReference type="GO" id="GO:0006508">
    <property type="term" value="P:proteolysis"/>
    <property type="evidence" value="ECO:0007669"/>
    <property type="project" value="UniProtKB-KW"/>
</dbReference>
<organism evidence="4 5">
    <name type="scientific">Rubrivivax gelatinosus (strain NBRC 100245 / IL144)</name>
    <dbReference type="NCBI Taxonomy" id="983917"/>
    <lineage>
        <taxon>Bacteria</taxon>
        <taxon>Pseudomonadati</taxon>
        <taxon>Pseudomonadota</taxon>
        <taxon>Betaproteobacteria</taxon>
        <taxon>Burkholderiales</taxon>
        <taxon>Sphaerotilaceae</taxon>
        <taxon>Rubrivivax</taxon>
    </lineage>
</organism>
<dbReference type="eggNOG" id="COG0265">
    <property type="taxonomic scope" value="Bacteria"/>
</dbReference>
<evidence type="ECO:0000256" key="1">
    <source>
        <dbReference type="ARBA" id="ARBA00022670"/>
    </source>
</evidence>
<evidence type="ECO:0000313" key="4">
    <source>
        <dbReference type="EMBL" id="BAL93743.1"/>
    </source>
</evidence>
<dbReference type="PANTHER" id="PTHR43343">
    <property type="entry name" value="PEPTIDASE S12"/>
    <property type="match status" value="1"/>
</dbReference>
<evidence type="ECO:0000313" key="5">
    <source>
        <dbReference type="Proteomes" id="UP000007883"/>
    </source>
</evidence>
<dbReference type="InterPro" id="IPR051201">
    <property type="entry name" value="Chloro_Bact_Ser_Proteases"/>
</dbReference>
<evidence type="ECO:0000256" key="3">
    <source>
        <dbReference type="SAM" id="MobiDB-lite"/>
    </source>
</evidence>
<proteinExistence type="predicted"/>
<name>I0HL56_RUBGI</name>
<dbReference type="HOGENOM" id="CLU_089567_0_0_4"/>